<feature type="region of interest" description="Disordered" evidence="1">
    <location>
        <begin position="366"/>
        <end position="387"/>
    </location>
</feature>
<gene>
    <name evidence="2" type="primary">PLEST003976</name>
    <name evidence="2" type="ORF">PLESTB_000571500</name>
</gene>
<keyword evidence="3" id="KW-1185">Reference proteome</keyword>
<proteinExistence type="predicted"/>
<feature type="compositionally biased region" description="Polar residues" evidence="1">
    <location>
        <begin position="110"/>
        <end position="128"/>
    </location>
</feature>
<protein>
    <submittedName>
        <fullName evidence="2">Uncharacterized protein</fullName>
    </submittedName>
</protein>
<accession>A0A9W6BH83</accession>
<feature type="region of interest" description="Disordered" evidence="1">
    <location>
        <begin position="572"/>
        <end position="606"/>
    </location>
</feature>
<feature type="region of interest" description="Disordered" evidence="1">
    <location>
        <begin position="83"/>
        <end position="131"/>
    </location>
</feature>
<evidence type="ECO:0000313" key="3">
    <source>
        <dbReference type="Proteomes" id="UP001165080"/>
    </source>
</evidence>
<feature type="region of interest" description="Disordered" evidence="1">
    <location>
        <begin position="52"/>
        <end position="71"/>
    </location>
</feature>
<comment type="caution">
    <text evidence="2">The sequence shown here is derived from an EMBL/GenBank/DDBJ whole genome shotgun (WGS) entry which is preliminary data.</text>
</comment>
<feature type="compositionally biased region" description="Low complexity" evidence="1">
    <location>
        <begin position="211"/>
        <end position="220"/>
    </location>
</feature>
<organism evidence="2 3">
    <name type="scientific">Pleodorina starrii</name>
    <dbReference type="NCBI Taxonomy" id="330485"/>
    <lineage>
        <taxon>Eukaryota</taxon>
        <taxon>Viridiplantae</taxon>
        <taxon>Chlorophyta</taxon>
        <taxon>core chlorophytes</taxon>
        <taxon>Chlorophyceae</taxon>
        <taxon>CS clade</taxon>
        <taxon>Chlamydomonadales</taxon>
        <taxon>Volvocaceae</taxon>
        <taxon>Pleodorina</taxon>
    </lineage>
</organism>
<reference evidence="2 3" key="1">
    <citation type="journal article" date="2023" name="Commun. Biol.">
        <title>Reorganization of the ancestral sex-determining regions during the evolution of trioecy in Pleodorina starrii.</title>
        <authorList>
            <person name="Takahashi K."/>
            <person name="Suzuki S."/>
            <person name="Kawai-Toyooka H."/>
            <person name="Yamamoto K."/>
            <person name="Hamaji T."/>
            <person name="Ootsuki R."/>
            <person name="Yamaguchi H."/>
            <person name="Kawachi M."/>
            <person name="Higashiyama T."/>
            <person name="Nozaki H."/>
        </authorList>
    </citation>
    <scope>NUCLEOTIDE SEQUENCE [LARGE SCALE GENOMIC DNA]</scope>
    <source>
        <strain evidence="2 3">NIES-4479</strain>
    </source>
</reference>
<dbReference type="EMBL" id="BRXU01000005">
    <property type="protein sequence ID" value="GLC51999.1"/>
    <property type="molecule type" value="Genomic_DNA"/>
</dbReference>
<dbReference type="Proteomes" id="UP001165080">
    <property type="component" value="Unassembled WGS sequence"/>
</dbReference>
<dbReference type="AlphaFoldDB" id="A0A9W6BH83"/>
<name>A0A9W6BH83_9CHLO</name>
<feature type="region of interest" description="Disordered" evidence="1">
    <location>
        <begin position="294"/>
        <end position="313"/>
    </location>
</feature>
<sequence>MDPEDTVERKAALALQEVNRNLSLSRELSVRLASMAAQAQATRALLEAAIEASGGPTRRQRKRSASPGLNASLHAAQRRCLAGPNHTLMPDSASAATDTGPAGASCGSAEKSSSPPTDSASEVASQAATAPVRHAAAEPLLFQDKETAMRSLLDEESAADHRASQKPGPEDVDGGGHALGHGQALAAADGGPLAVGCGPWQAQLQPAPALLRRPTSTSSRPPAPRLTAGTPTQPASMTVAAATAPAVATSGSAEVALRLQVSRLRPEHHAEIVNCMSPAGLAALQLRPSLHRIPDHQQQHQQQPQAPDTLRIGGASLSVGVPAAAGCQALSHGCGGGAAPGSSSRSTALELTATVAAAAFLSGGGGSSSAPPLAPGTPRKAQAAKARSRAARAATAADSVTPASVGGPVGAAHTLYCTPTPAVPAFAAAAAAAWRHSFESLKPVPAVSSSGCAGTATLADLGRSLSVAADGSGRGLDLGHGDAARGGTCSATPGAKPRLADGFLVTHCGSLRAALAQPRPLVPAPPLPPPPPVTGPLPLREEMPYSLSPPVPLPSGPGCAWIATCGSSVGGGGITAPDSGGGETPDVQAEPVPPAPPDNWAGPGVLGVPPAVARDLGAALSSRF</sequence>
<evidence type="ECO:0000313" key="2">
    <source>
        <dbReference type="EMBL" id="GLC51999.1"/>
    </source>
</evidence>
<feature type="region of interest" description="Disordered" evidence="1">
    <location>
        <begin position="154"/>
        <end position="183"/>
    </location>
</feature>
<feature type="region of interest" description="Disordered" evidence="1">
    <location>
        <begin position="211"/>
        <end position="235"/>
    </location>
</feature>
<evidence type="ECO:0000256" key="1">
    <source>
        <dbReference type="SAM" id="MobiDB-lite"/>
    </source>
</evidence>
<feature type="compositionally biased region" description="Gly residues" evidence="1">
    <location>
        <begin position="572"/>
        <end position="583"/>
    </location>
</feature>